<evidence type="ECO:0000313" key="1">
    <source>
        <dbReference type="EMBL" id="KAF2560031.1"/>
    </source>
</evidence>
<comment type="caution">
    <text evidence="1">The sequence shown here is derived from an EMBL/GenBank/DDBJ whole genome shotgun (WGS) entry which is preliminary data.</text>
</comment>
<evidence type="ECO:0000313" key="2">
    <source>
        <dbReference type="Proteomes" id="UP000712281"/>
    </source>
</evidence>
<reference evidence="1" key="1">
    <citation type="submission" date="2019-12" db="EMBL/GenBank/DDBJ databases">
        <title>Genome sequencing and annotation of Brassica cretica.</title>
        <authorList>
            <person name="Studholme D.J."/>
            <person name="Sarris P.F."/>
        </authorList>
    </citation>
    <scope>NUCLEOTIDE SEQUENCE</scope>
    <source>
        <strain evidence="1">PFS-001/15</strain>
        <tissue evidence="1">Leaf</tissue>
    </source>
</reference>
<sequence>MLPPIRINKRRGTRSPYTKGPATLKKLAIRGQGSPKGKLVRHGRLSSLRASDSTTIPRTEVYPSAVKGQKSTAAPGFSHAVHGAWDAANLDRDATLCDKIKESRKAISRWKRSNVTNNAKLIEQLKKELDRVKGDENITSEEELELKWKLCAAYSDQKLYLKQKSRALWLRVGDRNTKYFHWKTKQRRARNMITKIKNSMGQWVETEDGIEMVATKYFQQLFSSSNPTNIEE</sequence>
<proteinExistence type="predicted"/>
<organism evidence="1 2">
    <name type="scientific">Brassica cretica</name>
    <name type="common">Mustard</name>
    <dbReference type="NCBI Taxonomy" id="69181"/>
    <lineage>
        <taxon>Eukaryota</taxon>
        <taxon>Viridiplantae</taxon>
        <taxon>Streptophyta</taxon>
        <taxon>Embryophyta</taxon>
        <taxon>Tracheophyta</taxon>
        <taxon>Spermatophyta</taxon>
        <taxon>Magnoliopsida</taxon>
        <taxon>eudicotyledons</taxon>
        <taxon>Gunneridae</taxon>
        <taxon>Pentapetalae</taxon>
        <taxon>rosids</taxon>
        <taxon>malvids</taxon>
        <taxon>Brassicales</taxon>
        <taxon>Brassicaceae</taxon>
        <taxon>Brassiceae</taxon>
        <taxon>Brassica</taxon>
    </lineage>
</organism>
<dbReference type="EMBL" id="QGKW02001940">
    <property type="protein sequence ID" value="KAF2560031.1"/>
    <property type="molecule type" value="Genomic_DNA"/>
</dbReference>
<dbReference type="AlphaFoldDB" id="A0A8S9HLA4"/>
<protein>
    <submittedName>
        <fullName evidence="1">Uncharacterized protein</fullName>
    </submittedName>
</protein>
<dbReference type="Proteomes" id="UP000712281">
    <property type="component" value="Unassembled WGS sequence"/>
</dbReference>
<gene>
    <name evidence="1" type="ORF">F2Q68_00014427</name>
</gene>
<accession>A0A8S9HLA4</accession>
<name>A0A8S9HLA4_BRACR</name>